<evidence type="ECO:0000313" key="2">
    <source>
        <dbReference type="Proteomes" id="UP000239759"/>
    </source>
</evidence>
<protein>
    <submittedName>
        <fullName evidence="1">Uncharacterized protein</fullName>
    </submittedName>
</protein>
<comment type="caution">
    <text evidence="1">The sequence shown here is derived from an EMBL/GenBank/DDBJ whole genome shotgun (WGS) entry which is preliminary data.</text>
</comment>
<organism evidence="1 2">
    <name type="scientific">Brevibacillus laterosporus</name>
    <name type="common">Bacillus laterosporus</name>
    <dbReference type="NCBI Taxonomy" id="1465"/>
    <lineage>
        <taxon>Bacteria</taxon>
        <taxon>Bacillati</taxon>
        <taxon>Bacillota</taxon>
        <taxon>Bacilli</taxon>
        <taxon>Bacillales</taxon>
        <taxon>Paenibacillaceae</taxon>
        <taxon>Brevibacillus</taxon>
    </lineage>
</organism>
<dbReference type="RefSeq" id="WP_104032063.1">
    <property type="nucleotide sequence ID" value="NZ_PRKQ01000014.1"/>
</dbReference>
<dbReference type="Proteomes" id="UP000239759">
    <property type="component" value="Unassembled WGS sequence"/>
</dbReference>
<sequence>MTQIHLVYQKTSETLIHVSASEGSDPPLQKEKIYNQDAEEVIRTIEKDVTRLLEEEQNRVRTQHNISPEKLELLAILGVCVAMEPNHAISISGHYSSA</sequence>
<proteinExistence type="predicted"/>
<dbReference type="AlphaFoldDB" id="A0AAP8QCQ0"/>
<reference evidence="1 2" key="1">
    <citation type="submission" date="2018-02" db="EMBL/GenBank/DDBJ databases">
        <title>Comparative analysis of genomes of three Brevibacillus laterosporus strains producers of potent antimicrobials isolated from silage.</title>
        <authorList>
            <person name="Kojic M."/>
            <person name="Miljkovic M."/>
            <person name="Studholme D."/>
            <person name="Filipic B."/>
        </authorList>
    </citation>
    <scope>NUCLEOTIDE SEQUENCE [LARGE SCALE GENOMIC DNA]</scope>
    <source>
        <strain evidence="1 2">BGSP11</strain>
    </source>
</reference>
<evidence type="ECO:0000313" key="1">
    <source>
        <dbReference type="EMBL" id="PPB02110.1"/>
    </source>
</evidence>
<dbReference type="EMBL" id="PRKQ01000014">
    <property type="protein sequence ID" value="PPB02110.1"/>
    <property type="molecule type" value="Genomic_DNA"/>
</dbReference>
<accession>A0AAP8QCQ0</accession>
<name>A0AAP8QCQ0_BRELA</name>
<gene>
    <name evidence="1" type="ORF">C4A77_12790</name>
</gene>